<evidence type="ECO:0000313" key="2">
    <source>
        <dbReference type="EMBL" id="MDH5833561.1"/>
    </source>
</evidence>
<comment type="caution">
    <text evidence="2">The sequence shown here is derived from an EMBL/GenBank/DDBJ whole genome shotgun (WGS) entry which is preliminary data.</text>
</comment>
<evidence type="ECO:0000313" key="3">
    <source>
        <dbReference type="Proteomes" id="UP001156873"/>
    </source>
</evidence>
<reference evidence="2 3" key="1">
    <citation type="submission" date="2023-04" db="EMBL/GenBank/DDBJ databases">
        <title>Luteimonas sp. M1R5S59.</title>
        <authorList>
            <person name="Sun J.-Q."/>
        </authorList>
    </citation>
    <scope>NUCLEOTIDE SEQUENCE [LARGE SCALE GENOMIC DNA]</scope>
    <source>
        <strain evidence="2 3">M1R5S59</strain>
    </source>
</reference>
<dbReference type="EMBL" id="JARXRO010000014">
    <property type="protein sequence ID" value="MDH5833561.1"/>
    <property type="molecule type" value="Genomic_DNA"/>
</dbReference>
<feature type="domain" description="Sulfatase-modifying factor enzyme-like" evidence="1">
    <location>
        <begin position="1"/>
        <end position="300"/>
    </location>
</feature>
<name>A0ABT6JSA4_9GAMM</name>
<gene>
    <name evidence="2" type="ORF">QFW81_06435</name>
</gene>
<dbReference type="Gene3D" id="3.90.1580.10">
    <property type="entry name" value="paralog of FGE (formylglycine-generating enzyme)"/>
    <property type="match status" value="1"/>
</dbReference>
<dbReference type="InterPro" id="IPR042095">
    <property type="entry name" value="SUMF_sf"/>
</dbReference>
<proteinExistence type="predicted"/>
<dbReference type="PANTHER" id="PTHR23150:SF19">
    <property type="entry name" value="FORMYLGLYCINE-GENERATING ENZYME"/>
    <property type="match status" value="1"/>
</dbReference>
<dbReference type="PANTHER" id="PTHR23150">
    <property type="entry name" value="SULFATASE MODIFYING FACTOR 1, 2"/>
    <property type="match status" value="1"/>
</dbReference>
<organism evidence="2 3">
    <name type="scientific">Luteimonas kalidii</name>
    <dbReference type="NCBI Taxonomy" id="3042025"/>
    <lineage>
        <taxon>Bacteria</taxon>
        <taxon>Pseudomonadati</taxon>
        <taxon>Pseudomonadota</taxon>
        <taxon>Gammaproteobacteria</taxon>
        <taxon>Lysobacterales</taxon>
        <taxon>Lysobacteraceae</taxon>
        <taxon>Luteimonas</taxon>
    </lineage>
</organism>
<protein>
    <submittedName>
        <fullName evidence="2">Formylglycine-generating enzyme family protein</fullName>
    </submittedName>
</protein>
<sequence length="309" mass="34191">MVMIRGGTFLMGSDHHYPEEAPARPVRVDSFLIDRTPVVNRDFMAFVESTGYVTVPERHPDPADYPGALPHMMQPGSLVFSPPASVSGMHAPYQWWSYEFGADWRHPLGSFSSLEGLLDHPVVHVAYADACAYARWAGKSLPTEAEWEFAARGGLEGTEYAWGKDFTPDGRYMANTWQGRFPVQNLLLDGYLRTSPVGAFPANGYGLFDMIGNVWEWTDDYWVDRHAATHPAGAVDVNPRARLEASSFDCGQPASRIPCRVVKGGSHLCSPDYSRRYRPAARSAEPEDSSSSHVGFRCVRRLAATAATC</sequence>
<accession>A0ABT6JSA4</accession>
<keyword evidence="3" id="KW-1185">Reference proteome</keyword>
<dbReference type="Proteomes" id="UP001156873">
    <property type="component" value="Unassembled WGS sequence"/>
</dbReference>
<evidence type="ECO:0000259" key="1">
    <source>
        <dbReference type="Pfam" id="PF03781"/>
    </source>
</evidence>
<dbReference type="SUPFAM" id="SSF56436">
    <property type="entry name" value="C-type lectin-like"/>
    <property type="match status" value="1"/>
</dbReference>
<dbReference type="InterPro" id="IPR016187">
    <property type="entry name" value="CTDL_fold"/>
</dbReference>
<dbReference type="InterPro" id="IPR005532">
    <property type="entry name" value="SUMF_dom"/>
</dbReference>
<dbReference type="Pfam" id="PF03781">
    <property type="entry name" value="FGE-sulfatase"/>
    <property type="match status" value="1"/>
</dbReference>
<dbReference type="InterPro" id="IPR051043">
    <property type="entry name" value="Sulfatase_Mod_Factor_Kinase"/>
</dbReference>
<dbReference type="RefSeq" id="WP_280577834.1">
    <property type="nucleotide sequence ID" value="NZ_JARXRO010000014.1"/>
</dbReference>